<protein>
    <submittedName>
        <fullName evidence="1">Uncharacterized protein</fullName>
    </submittedName>
</protein>
<dbReference type="OrthoDB" id="4843387at2759"/>
<dbReference type="InterPro" id="IPR036397">
    <property type="entry name" value="RNaseH_sf"/>
</dbReference>
<keyword evidence="2" id="KW-1185">Reference proteome</keyword>
<accession>A0A164J4V1</accession>
<name>A0A164J4V1_9CRUS</name>
<organism evidence="1 2">
    <name type="scientific">Daphnia magna</name>
    <dbReference type="NCBI Taxonomy" id="35525"/>
    <lineage>
        <taxon>Eukaryota</taxon>
        <taxon>Metazoa</taxon>
        <taxon>Ecdysozoa</taxon>
        <taxon>Arthropoda</taxon>
        <taxon>Crustacea</taxon>
        <taxon>Branchiopoda</taxon>
        <taxon>Diplostraca</taxon>
        <taxon>Cladocera</taxon>
        <taxon>Anomopoda</taxon>
        <taxon>Daphniidae</taxon>
        <taxon>Daphnia</taxon>
    </lineage>
</organism>
<reference evidence="1 2" key="1">
    <citation type="submission" date="2016-03" db="EMBL/GenBank/DDBJ databases">
        <title>EvidentialGene: Evidence-directed Construction of Genes on Genomes.</title>
        <authorList>
            <person name="Gilbert D.G."/>
            <person name="Choi J.-H."/>
            <person name="Mockaitis K."/>
            <person name="Colbourne J."/>
            <person name="Pfrender M."/>
        </authorList>
    </citation>
    <scope>NUCLEOTIDE SEQUENCE [LARGE SCALE GENOMIC DNA]</scope>
    <source>
        <strain evidence="1 2">Xinb3</strain>
        <tissue evidence="1">Complete organism</tissue>
    </source>
</reference>
<evidence type="ECO:0000313" key="2">
    <source>
        <dbReference type="Proteomes" id="UP000076858"/>
    </source>
</evidence>
<dbReference type="EMBL" id="LRGB01005649">
    <property type="protein sequence ID" value="KZS01975.1"/>
    <property type="molecule type" value="Genomic_DNA"/>
</dbReference>
<evidence type="ECO:0000313" key="1">
    <source>
        <dbReference type="EMBL" id="KZS01975.1"/>
    </source>
</evidence>
<gene>
    <name evidence="1" type="ORF">APZ42_001166</name>
</gene>
<dbReference type="Gene3D" id="3.30.420.10">
    <property type="entry name" value="Ribonuclease H-like superfamily/Ribonuclease H"/>
    <property type="match status" value="1"/>
</dbReference>
<dbReference type="GO" id="GO:0003676">
    <property type="term" value="F:nucleic acid binding"/>
    <property type="evidence" value="ECO:0007669"/>
    <property type="project" value="InterPro"/>
</dbReference>
<comment type="caution">
    <text evidence="1">The sequence shown here is derived from an EMBL/GenBank/DDBJ whole genome shotgun (WGS) entry which is preliminary data.</text>
</comment>
<dbReference type="AlphaFoldDB" id="A0A164J4V1"/>
<dbReference type="Proteomes" id="UP000076858">
    <property type="component" value="Unassembled WGS sequence"/>
</dbReference>
<sequence length="117" mass="13851">MSGIMFSNRELSEETKIGRFLFAEKYHLKSAKYWEDVVFSDEQRFMYDDDGIVTLYRGSERLNIKNSVPVWGSLSRFGPQLIEKINGRIDTKQYITFLKKVIKENESKTPFNFVHDR</sequence>
<proteinExistence type="predicted"/>
<feature type="non-terminal residue" evidence="1">
    <location>
        <position position="117"/>
    </location>
</feature>